<feature type="domain" description="UspA" evidence="9">
    <location>
        <begin position="418"/>
        <end position="547"/>
    </location>
</feature>
<evidence type="ECO:0000313" key="12">
    <source>
        <dbReference type="EMBL" id="EMA30830.1"/>
    </source>
</evidence>
<feature type="transmembrane region" description="Helical" evidence="8">
    <location>
        <begin position="312"/>
        <end position="334"/>
    </location>
</feature>
<dbReference type="EMBL" id="AOLZ01000056">
    <property type="protein sequence ID" value="EMA30830.1"/>
    <property type="molecule type" value="Genomic_DNA"/>
</dbReference>
<dbReference type="eggNOG" id="arCOG00449">
    <property type="taxonomic scope" value="Archaea"/>
</dbReference>
<dbReference type="PATRIC" id="fig|358396.7.peg.3256"/>
<sequence>MSTLTPTPTPQLVDLPRFPLEEPVLVFAVAMAIFLAGPLFVKRLGQPGIVGVVVFGALVGPGALEVVEHGDAIVLLGEVGLIYLLFTVGLELDLRGFAEAPENAALFGLTSFFLPFIVGTVGAHAVLGLDLWAALLLSSVFASHTLLAYPVVNRYGVTKNRAVTAVFGGILFTDTLALVVLAIVVGATGGELTGWLFVSVAISLLVLFAAAWYVVPPVSRRFFRNFSEESYFEFLFVMVAIFATAALAELLDLSPILGAFVAGIALNRLVTEGGTLMNRIEFVGNAFFIPFFLLHVGMLVDPGVIFDGPRTLQIAGFIVAVMIVTKGGAAWLVARVQGYSRHERDVIFGLSTGQAAAALAITLVGFEADLFGLEVLNAVVLMLLVTALLSPWVTERAANRLALERDPGDDARSATDPNILLPLSHNAELQQRLLELAFLIKGERGSEPVHLLTVVQPDEGDPEQRIAETDEDLEELAAMASAAEVPIETEIRIDHNVASGIVEGGVEVRANQIIMGWDARESLRHRIFGGIIDQVLERSSLPVLVSRLGHPINTTRRIFVVVPIGADHHEGFYEAVHLVKRIAASLGAELTVLVVEGSDHQFEQLFAFVEEEASAEFESIEAWNGLLPTLERESGEEDLIVAISPRRGDVGWHSELEDLPARLADLPPESFIVIHPRQGEPEYDRQYLRFK</sequence>
<dbReference type="GO" id="GO:0016020">
    <property type="term" value="C:membrane"/>
    <property type="evidence" value="ECO:0007669"/>
    <property type="project" value="UniProtKB-SubCell"/>
</dbReference>
<reference evidence="11" key="3">
    <citation type="submission" date="2017-01" db="EMBL/GenBank/DDBJ databases">
        <authorList>
            <person name="Mah S.A."/>
            <person name="Swanson W.J."/>
            <person name="Moy G.W."/>
            <person name="Vacquier V.D."/>
        </authorList>
    </citation>
    <scope>NUCLEOTIDE SEQUENCE</scope>
    <source>
        <strain evidence="11">AJ5</strain>
    </source>
</reference>
<keyword evidence="7 8" id="KW-0472">Membrane</keyword>
<dbReference type="Pfam" id="PF00999">
    <property type="entry name" value="Na_H_Exchanger"/>
    <property type="match status" value="1"/>
</dbReference>
<evidence type="ECO:0000313" key="14">
    <source>
        <dbReference type="Proteomes" id="UP000186547"/>
    </source>
</evidence>
<feature type="transmembrane region" description="Helical" evidence="8">
    <location>
        <begin position="194"/>
        <end position="218"/>
    </location>
</feature>
<keyword evidence="13" id="KW-1185">Reference proteome</keyword>
<evidence type="ECO:0000256" key="4">
    <source>
        <dbReference type="ARBA" id="ARBA00022692"/>
    </source>
</evidence>
<dbReference type="Pfam" id="PF00582">
    <property type="entry name" value="Usp"/>
    <property type="match status" value="1"/>
</dbReference>
<feature type="transmembrane region" description="Helical" evidence="8">
    <location>
        <begin position="164"/>
        <end position="188"/>
    </location>
</feature>
<proteinExistence type="predicted"/>
<keyword evidence="6" id="KW-0406">Ion transport</keyword>
<feature type="transmembrane region" description="Helical" evidence="8">
    <location>
        <begin position="372"/>
        <end position="393"/>
    </location>
</feature>
<feature type="transmembrane region" description="Helical" evidence="8">
    <location>
        <begin position="104"/>
        <end position="125"/>
    </location>
</feature>
<evidence type="ECO:0000259" key="9">
    <source>
        <dbReference type="Pfam" id="PF00582"/>
    </source>
</evidence>
<feature type="transmembrane region" description="Helical" evidence="8">
    <location>
        <begin position="346"/>
        <end position="366"/>
    </location>
</feature>
<dbReference type="STRING" id="358396.CHINAEXTREME_16425"/>
<dbReference type="eggNOG" id="arCOG01953">
    <property type="taxonomic scope" value="Archaea"/>
</dbReference>
<evidence type="ECO:0000313" key="11">
    <source>
        <dbReference type="EMBL" id="APW99259.1"/>
    </source>
</evidence>
<evidence type="ECO:0000256" key="6">
    <source>
        <dbReference type="ARBA" id="ARBA00023065"/>
    </source>
</evidence>
<protein>
    <submittedName>
        <fullName evidence="11">Cation/H(+) antiporter</fullName>
    </submittedName>
    <submittedName>
        <fullName evidence="12">Sodium/hydrogen exchanger</fullName>
    </submittedName>
</protein>
<dbReference type="Gene3D" id="1.20.1530.20">
    <property type="match status" value="1"/>
</dbReference>
<dbReference type="Proteomes" id="UP000011555">
    <property type="component" value="Unassembled WGS sequence"/>
</dbReference>
<name>M0LFR1_NATLA</name>
<dbReference type="RefSeq" id="WP_007142908.1">
    <property type="nucleotide sequence ID" value="NZ_AOLZ01000056.1"/>
</dbReference>
<evidence type="ECO:0000256" key="1">
    <source>
        <dbReference type="ARBA" id="ARBA00004141"/>
    </source>
</evidence>
<evidence type="ECO:0000313" key="13">
    <source>
        <dbReference type="Proteomes" id="UP000011555"/>
    </source>
</evidence>
<feature type="transmembrane region" description="Helical" evidence="8">
    <location>
        <begin position="282"/>
        <end position="300"/>
    </location>
</feature>
<dbReference type="GO" id="GO:0015297">
    <property type="term" value="F:antiporter activity"/>
    <property type="evidence" value="ECO:0007669"/>
    <property type="project" value="UniProtKB-KW"/>
</dbReference>
<feature type="transmembrane region" description="Helical" evidence="8">
    <location>
        <begin position="253"/>
        <end position="270"/>
    </location>
</feature>
<dbReference type="Gene3D" id="3.40.50.12370">
    <property type="match status" value="1"/>
</dbReference>
<dbReference type="SUPFAM" id="SSF52402">
    <property type="entry name" value="Adenine nucleotide alpha hydrolases-like"/>
    <property type="match status" value="1"/>
</dbReference>
<keyword evidence="3" id="KW-0050">Antiport</keyword>
<feature type="transmembrane region" description="Helical" evidence="8">
    <location>
        <begin position="230"/>
        <end position="247"/>
    </location>
</feature>
<evidence type="ECO:0000256" key="3">
    <source>
        <dbReference type="ARBA" id="ARBA00022449"/>
    </source>
</evidence>
<dbReference type="PANTHER" id="PTHR43562:SF4">
    <property type="entry name" value="NA(+)_H(+) ANTIPORTER NHAS5"/>
    <property type="match status" value="1"/>
</dbReference>
<dbReference type="KEGG" id="hlc:CHINAEXTREME16425"/>
<dbReference type="AlphaFoldDB" id="M0LFR1"/>
<accession>M0LFR1</accession>
<dbReference type="EMBL" id="CP019285">
    <property type="protein sequence ID" value="APW99259.1"/>
    <property type="molecule type" value="Genomic_DNA"/>
</dbReference>
<dbReference type="PANTHER" id="PTHR43562">
    <property type="entry name" value="NAPA-TYPE SODIUM/HYDROGEN ANTIPORTER"/>
    <property type="match status" value="1"/>
</dbReference>
<keyword evidence="5 8" id="KW-1133">Transmembrane helix</keyword>
<feature type="transmembrane region" description="Helical" evidence="8">
    <location>
        <begin position="73"/>
        <end position="92"/>
    </location>
</feature>
<organism evidence="12 13">
    <name type="scientific">Natronobacterium lacisalsi AJ5</name>
    <dbReference type="NCBI Taxonomy" id="358396"/>
    <lineage>
        <taxon>Archaea</taxon>
        <taxon>Methanobacteriati</taxon>
        <taxon>Methanobacteriota</taxon>
        <taxon>Stenosarchaea group</taxon>
        <taxon>Halobacteria</taxon>
        <taxon>Halobacteriales</taxon>
        <taxon>Natrialbaceae</taxon>
        <taxon>Natronobacterium</taxon>
    </lineage>
</organism>
<feature type="transmembrane region" description="Helical" evidence="8">
    <location>
        <begin position="48"/>
        <end position="67"/>
    </location>
</feature>
<dbReference type="InterPro" id="IPR038770">
    <property type="entry name" value="Na+/solute_symporter_sf"/>
</dbReference>
<evidence type="ECO:0000259" key="10">
    <source>
        <dbReference type="Pfam" id="PF00999"/>
    </source>
</evidence>
<dbReference type="InterPro" id="IPR006016">
    <property type="entry name" value="UspA"/>
</dbReference>
<evidence type="ECO:0000256" key="7">
    <source>
        <dbReference type="ARBA" id="ARBA00023136"/>
    </source>
</evidence>
<comment type="subcellular location">
    <subcellularLocation>
        <location evidence="1">Membrane</location>
        <topology evidence="1">Multi-pass membrane protein</topology>
    </subcellularLocation>
</comment>
<dbReference type="Proteomes" id="UP000186547">
    <property type="component" value="Chromosome"/>
</dbReference>
<dbReference type="InterPro" id="IPR006153">
    <property type="entry name" value="Cation/H_exchanger_TM"/>
</dbReference>
<feature type="domain" description="Cation/H+ exchanger transmembrane" evidence="10">
    <location>
        <begin position="32"/>
        <end position="393"/>
    </location>
</feature>
<feature type="transmembrane region" description="Helical" evidence="8">
    <location>
        <begin position="24"/>
        <end position="41"/>
    </location>
</feature>
<evidence type="ECO:0000256" key="2">
    <source>
        <dbReference type="ARBA" id="ARBA00022448"/>
    </source>
</evidence>
<evidence type="ECO:0000256" key="8">
    <source>
        <dbReference type="SAM" id="Phobius"/>
    </source>
</evidence>
<reference evidence="12 13" key="2">
    <citation type="journal article" date="2014" name="PLoS Genet.">
        <title>Phylogenetically driven sequencing of extremely halophilic archaea reveals strategies for static and dynamic osmo-response.</title>
        <authorList>
            <person name="Becker E.A."/>
            <person name="Seitzer P.M."/>
            <person name="Tritt A."/>
            <person name="Larsen D."/>
            <person name="Krusor M."/>
            <person name="Yao A.I."/>
            <person name="Wu D."/>
            <person name="Madern D."/>
            <person name="Eisen J.A."/>
            <person name="Darling A.E."/>
            <person name="Facciotti M.T."/>
        </authorList>
    </citation>
    <scope>NUCLEOTIDE SEQUENCE [LARGE SCALE GENOMIC DNA]</scope>
    <source>
        <strain evidence="12 13">AJ5</strain>
    </source>
</reference>
<keyword evidence="4 8" id="KW-0812">Transmembrane</keyword>
<dbReference type="GO" id="GO:1902600">
    <property type="term" value="P:proton transmembrane transport"/>
    <property type="evidence" value="ECO:0007669"/>
    <property type="project" value="InterPro"/>
</dbReference>
<evidence type="ECO:0000256" key="5">
    <source>
        <dbReference type="ARBA" id="ARBA00022989"/>
    </source>
</evidence>
<dbReference type="GeneID" id="30922743"/>
<gene>
    <name evidence="12" type="ORF">C445_16026</name>
    <name evidence="11" type="ORF">CHINAEXTREME_16425</name>
</gene>
<reference evidence="11 14" key="1">
    <citation type="journal article" date="2011" name="J. Bacteriol.">
        <title>Genome sequence of Halobiforma lacisalsi AJ5, an extremely halophilic archaeon which harbors a bop gene.</title>
        <authorList>
            <person name="Jiang X."/>
            <person name="Wang S."/>
            <person name="Cheng H."/>
            <person name="Huo Y."/>
            <person name="Zhang X."/>
            <person name="Zhu X."/>
            <person name="Han X."/>
            <person name="Ni P."/>
            <person name="Wu M."/>
        </authorList>
    </citation>
    <scope>NUCLEOTIDE SEQUENCE [LARGE SCALE GENOMIC DNA]</scope>
    <source>
        <strain evidence="11 14">AJ5</strain>
    </source>
</reference>
<keyword evidence="2" id="KW-0813">Transport</keyword>
<feature type="transmembrane region" description="Helical" evidence="8">
    <location>
        <begin position="131"/>
        <end position="152"/>
    </location>
</feature>